<reference evidence="1 2" key="1">
    <citation type="journal article" date="2014" name="ISME J.">
        <title>Ecophysiology of Thioploca ingrica as revealed by the complete genome sequence supplemented with proteomic evidence.</title>
        <authorList>
            <person name="Kojima H."/>
            <person name="Ogura Y."/>
            <person name="Yamamoto N."/>
            <person name="Togashi T."/>
            <person name="Mori H."/>
            <person name="Watanabe T."/>
            <person name="Nemoto F."/>
            <person name="Kurokawa K."/>
            <person name="Hayashi T."/>
            <person name="Fukui M."/>
        </authorList>
    </citation>
    <scope>NUCLEOTIDE SEQUENCE [LARGE SCALE GENOMIC DNA]</scope>
</reference>
<evidence type="ECO:0008006" key="3">
    <source>
        <dbReference type="Google" id="ProtNLM"/>
    </source>
</evidence>
<evidence type="ECO:0000313" key="1">
    <source>
        <dbReference type="EMBL" id="BAP54438.1"/>
    </source>
</evidence>
<sequence length="351" mass="39522">MLQWQKAGWTGDAALTAQYADEWDNDTQLELNELFYETSWGDWEISLGKKRLGWGVGYGFRPLDLLQQEPRRTVQPPLLNGIPSLILEKFSDTSSLSLIYANDIQWQGLDIIDTRHAGALRWYQSLEQWDLLATTYLGEGGELAIGGGFSRVLGEAWKIHTEWVYRRDYAQWRNALLDSGEMIAASDPMYQQPQRGAMQSVVGLNWTTASGLNLLVEYGYDGTAYRTEDWQNLLNLTRQQHNLLKASKLPLGAIAANLTASRRAYTAPNLLRDNLLLRLAYDGTRHDPAIEWLLTPADGGSVLTLLLESEIGNHQSLRFGIRGYLGPTDSAYGSLTEDYVLFATWQTAWGL</sequence>
<dbReference type="AlphaFoldDB" id="A0A090AAE0"/>
<dbReference type="HOGENOM" id="CLU_663826_0_0_6"/>
<accession>A0A090AAE0</accession>
<proteinExistence type="predicted"/>
<evidence type="ECO:0000313" key="2">
    <source>
        <dbReference type="Proteomes" id="UP000031623"/>
    </source>
</evidence>
<dbReference type="STRING" id="40754.THII_0141"/>
<dbReference type="Proteomes" id="UP000031623">
    <property type="component" value="Chromosome"/>
</dbReference>
<name>A0A090AAE0_9GAMM</name>
<dbReference type="EMBL" id="AP014633">
    <property type="protein sequence ID" value="BAP54438.1"/>
    <property type="molecule type" value="Genomic_DNA"/>
</dbReference>
<keyword evidence="2" id="KW-1185">Reference proteome</keyword>
<dbReference type="KEGG" id="tig:THII_0141"/>
<protein>
    <recommendedName>
        <fullName evidence="3">Alginate export domain-containing protein</fullName>
    </recommendedName>
</protein>
<gene>
    <name evidence="1" type="ORF">THII_0141</name>
</gene>
<organism evidence="1 2">
    <name type="scientific">Thioploca ingrica</name>
    <dbReference type="NCBI Taxonomy" id="40754"/>
    <lineage>
        <taxon>Bacteria</taxon>
        <taxon>Pseudomonadati</taxon>
        <taxon>Pseudomonadota</taxon>
        <taxon>Gammaproteobacteria</taxon>
        <taxon>Thiotrichales</taxon>
        <taxon>Thiotrichaceae</taxon>
        <taxon>Thioploca</taxon>
    </lineage>
</organism>